<dbReference type="Proteomes" id="UP001230951">
    <property type="component" value="Unassembled WGS sequence"/>
</dbReference>
<comment type="caution">
    <text evidence="2">The sequence shown here is derived from an EMBL/GenBank/DDBJ whole genome shotgun (WGS) entry which is preliminary data.</text>
</comment>
<evidence type="ECO:0000313" key="3">
    <source>
        <dbReference type="EMBL" id="MDQ0182809.1"/>
    </source>
</evidence>
<dbReference type="EMBL" id="JAUSRG010000020">
    <property type="protein sequence ID" value="MDP9907338.1"/>
    <property type="molecule type" value="Genomic_DNA"/>
</dbReference>
<feature type="transmembrane region" description="Helical" evidence="1">
    <location>
        <begin position="68"/>
        <end position="92"/>
    </location>
</feature>
<feature type="transmembrane region" description="Helical" evidence="1">
    <location>
        <begin position="12"/>
        <end position="32"/>
    </location>
</feature>
<keyword evidence="1" id="KW-0472">Membrane</keyword>
<feature type="transmembrane region" description="Helical" evidence="1">
    <location>
        <begin position="161"/>
        <end position="184"/>
    </location>
</feature>
<dbReference type="AlphaFoldDB" id="A0AAW8DM64"/>
<keyword evidence="4" id="KW-1185">Reference proteome</keyword>
<name>A0AAW8DM64_9MICC</name>
<reference evidence="2 4" key="1">
    <citation type="submission" date="2023-07" db="EMBL/GenBank/DDBJ databases">
        <title>Sorghum-associated microbial communities from plants grown in Nebraska, USA.</title>
        <authorList>
            <person name="Schachtman D."/>
        </authorList>
    </citation>
    <scope>NUCLEOTIDE SEQUENCE</scope>
    <source>
        <strain evidence="2">DS1006</strain>
        <strain evidence="3 4">DS1016</strain>
    </source>
</reference>
<dbReference type="EMBL" id="JAUSTF010000016">
    <property type="protein sequence ID" value="MDQ0182809.1"/>
    <property type="molecule type" value="Genomic_DNA"/>
</dbReference>
<dbReference type="Proteomes" id="UP001242995">
    <property type="component" value="Unassembled WGS sequence"/>
</dbReference>
<protein>
    <submittedName>
        <fullName evidence="2">Membrane protein SpoIIM required for sporulation</fullName>
    </submittedName>
</protein>
<sequence length="186" mass="19263">MLAKTARVLGGIPGWLLPSTGLAMAAIAVFGYSSVDLSWIRDARDMGGSPLYSKDFLQILGRNVGAALVLYSGVATLGMTTLLGAGILALYVGATVSLGVHSVGGAGLVADVMWYVPFEFVGLVMAATAGFQPAAGLARRLLMKNEPPTLRSFIDDMARSLGTLLIAIALIVLGAVIEAIVIQLKT</sequence>
<proteinExistence type="predicted"/>
<evidence type="ECO:0000313" key="5">
    <source>
        <dbReference type="Proteomes" id="UP001242995"/>
    </source>
</evidence>
<feature type="transmembrane region" description="Helical" evidence="1">
    <location>
        <begin position="112"/>
        <end position="135"/>
    </location>
</feature>
<evidence type="ECO:0000313" key="4">
    <source>
        <dbReference type="Proteomes" id="UP001230951"/>
    </source>
</evidence>
<evidence type="ECO:0000313" key="2">
    <source>
        <dbReference type="EMBL" id="MDP9907338.1"/>
    </source>
</evidence>
<dbReference type="RefSeq" id="WP_306963994.1">
    <property type="nucleotide sequence ID" value="NZ_JAUSRG010000020.1"/>
</dbReference>
<gene>
    <name evidence="2" type="ORF">J2S90_004330</name>
    <name evidence="3" type="ORF">J2S93_004266</name>
</gene>
<organism evidence="2 5">
    <name type="scientific">Arthrobacter bambusae</name>
    <dbReference type="NCBI Taxonomy" id="1338426"/>
    <lineage>
        <taxon>Bacteria</taxon>
        <taxon>Bacillati</taxon>
        <taxon>Actinomycetota</taxon>
        <taxon>Actinomycetes</taxon>
        <taxon>Micrococcales</taxon>
        <taxon>Micrococcaceae</taxon>
        <taxon>Arthrobacter</taxon>
    </lineage>
</organism>
<keyword evidence="1" id="KW-0812">Transmembrane</keyword>
<keyword evidence="1" id="KW-1133">Transmembrane helix</keyword>
<evidence type="ECO:0000256" key="1">
    <source>
        <dbReference type="SAM" id="Phobius"/>
    </source>
</evidence>
<accession>A0AAW8DM64</accession>